<sequence length="95" mass="10655">RGKGYIVDALEAALWAFWSDEDSFDKGSLKAVNLGGDTDTTAAIYGQLAGAYYGYKNLQPKKWVDSIYAKDFILCVSSWITYEGKKWFEKQVKPG</sequence>
<dbReference type="Gene3D" id="1.10.4080.10">
    <property type="entry name" value="ADP-ribosylation/Crystallin J1"/>
    <property type="match status" value="1"/>
</dbReference>
<evidence type="ECO:0000256" key="7">
    <source>
        <dbReference type="ARBA" id="ARBA00042722"/>
    </source>
</evidence>
<dbReference type="EMBL" id="CAJOBR010055668">
    <property type="protein sequence ID" value="CAF5061064.1"/>
    <property type="molecule type" value="Genomic_DNA"/>
</dbReference>
<name>A0A822D7H2_9BILA</name>
<feature type="binding site" evidence="12">
    <location>
        <position position="40"/>
    </location>
    <ligand>
        <name>Mg(2+)</name>
        <dbReference type="ChEBI" id="CHEBI:18420"/>
        <label>1</label>
    </ligand>
</feature>
<dbReference type="SUPFAM" id="SSF101478">
    <property type="entry name" value="ADP-ribosylglycohydrolase"/>
    <property type="match status" value="1"/>
</dbReference>
<keyword evidence="12" id="KW-0479">Metal-binding</keyword>
<evidence type="ECO:0000256" key="6">
    <source>
        <dbReference type="ARBA" id="ARBA00042471"/>
    </source>
</evidence>
<dbReference type="GO" id="GO:0004649">
    <property type="term" value="F:poly(ADP-ribose) glycohydrolase activity"/>
    <property type="evidence" value="ECO:0007669"/>
    <property type="project" value="UniProtKB-EC"/>
</dbReference>
<feature type="binding site" evidence="12">
    <location>
        <position position="37"/>
    </location>
    <ligand>
        <name>Mg(2+)</name>
        <dbReference type="ChEBI" id="CHEBI:18420"/>
        <label>1</label>
    </ligand>
</feature>
<dbReference type="GO" id="GO:0046872">
    <property type="term" value="F:metal ion binding"/>
    <property type="evidence" value="ECO:0007669"/>
    <property type="project" value="UniProtKB-KW"/>
</dbReference>
<accession>A0A822D7H2</accession>
<feature type="non-terminal residue" evidence="13">
    <location>
        <position position="95"/>
    </location>
</feature>
<evidence type="ECO:0000256" key="12">
    <source>
        <dbReference type="PIRSR" id="PIRSR605502-1"/>
    </source>
</evidence>
<feature type="binding site" evidence="12">
    <location>
        <position position="39"/>
    </location>
    <ligand>
        <name>Mg(2+)</name>
        <dbReference type="ChEBI" id="CHEBI:18420"/>
        <label>1</label>
    </ligand>
</feature>
<evidence type="ECO:0000256" key="1">
    <source>
        <dbReference type="ARBA" id="ARBA00010702"/>
    </source>
</evidence>
<evidence type="ECO:0000256" key="8">
    <source>
        <dbReference type="ARBA" id="ARBA00042850"/>
    </source>
</evidence>
<feature type="non-terminal residue" evidence="13">
    <location>
        <position position="1"/>
    </location>
</feature>
<proteinExistence type="inferred from homology"/>
<dbReference type="InterPro" id="IPR005502">
    <property type="entry name" value="Ribosyl_crysJ1"/>
</dbReference>
<gene>
    <name evidence="13" type="ORF">QYT958_LOCUS42657</name>
</gene>
<evidence type="ECO:0000313" key="14">
    <source>
        <dbReference type="Proteomes" id="UP000663848"/>
    </source>
</evidence>
<evidence type="ECO:0000256" key="3">
    <source>
        <dbReference type="ARBA" id="ARBA00022801"/>
    </source>
</evidence>
<comment type="caution">
    <text evidence="13">The sequence shown here is derived from an EMBL/GenBank/DDBJ whole genome shotgun (WGS) entry which is preliminary data.</text>
</comment>
<protein>
    <recommendedName>
        <fullName evidence="4">ADP-ribosylhydrolase ARH3</fullName>
        <ecNumber evidence="2">3.2.1.143</ecNumber>
    </recommendedName>
    <alternativeName>
        <fullName evidence="5">ADP-ribose glycohydrolase ARH3</fullName>
    </alternativeName>
    <alternativeName>
        <fullName evidence="6">ADP-ribosylhydrolase 3</fullName>
    </alternativeName>
    <alternativeName>
        <fullName evidence="9">O-acetyl-ADP-ribose deacetylase ARH3</fullName>
    </alternativeName>
    <alternativeName>
        <fullName evidence="10">Poly(ADP-ribose) glycohydrolase ARH3</fullName>
    </alternativeName>
    <alternativeName>
        <fullName evidence="8">[Protein ADP-ribosylarginine] hydrolase-like protein 2</fullName>
    </alternativeName>
    <alternativeName>
        <fullName evidence="7">[Protein ADP-ribosylserine] hydrolase</fullName>
    </alternativeName>
</protein>
<comment type="similarity">
    <text evidence="1">Belongs to the ADP-ribosylglycohydrolase family.</text>
</comment>
<comment type="cofactor">
    <cofactor evidence="12">
        <name>Mg(2+)</name>
        <dbReference type="ChEBI" id="CHEBI:18420"/>
    </cofactor>
    <text evidence="12">Binds 2 magnesium ions per subunit.</text>
</comment>
<dbReference type="AlphaFoldDB" id="A0A822D7H2"/>
<reference evidence="13" key="1">
    <citation type="submission" date="2021-02" db="EMBL/GenBank/DDBJ databases">
        <authorList>
            <person name="Nowell W R."/>
        </authorList>
    </citation>
    <scope>NUCLEOTIDE SEQUENCE</scope>
</reference>
<dbReference type="PANTHER" id="PTHR16222">
    <property type="entry name" value="ADP-RIBOSYLGLYCOHYDROLASE"/>
    <property type="match status" value="1"/>
</dbReference>
<keyword evidence="12" id="KW-0460">Magnesium</keyword>
<organism evidence="13 14">
    <name type="scientific">Rotaria socialis</name>
    <dbReference type="NCBI Taxonomy" id="392032"/>
    <lineage>
        <taxon>Eukaryota</taxon>
        <taxon>Metazoa</taxon>
        <taxon>Spiralia</taxon>
        <taxon>Gnathifera</taxon>
        <taxon>Rotifera</taxon>
        <taxon>Eurotatoria</taxon>
        <taxon>Bdelloidea</taxon>
        <taxon>Philodinida</taxon>
        <taxon>Philodinidae</taxon>
        <taxon>Rotaria</taxon>
    </lineage>
</organism>
<evidence type="ECO:0000313" key="13">
    <source>
        <dbReference type="EMBL" id="CAF5061064.1"/>
    </source>
</evidence>
<evidence type="ECO:0000256" key="9">
    <source>
        <dbReference type="ARBA" id="ARBA00043187"/>
    </source>
</evidence>
<dbReference type="Pfam" id="PF03747">
    <property type="entry name" value="ADP_ribosyl_GH"/>
    <property type="match status" value="1"/>
</dbReference>
<dbReference type="InterPro" id="IPR050792">
    <property type="entry name" value="ADP-ribosylglycohydrolase"/>
</dbReference>
<evidence type="ECO:0000256" key="10">
    <source>
        <dbReference type="ARBA" id="ARBA00043193"/>
    </source>
</evidence>
<dbReference type="InterPro" id="IPR036705">
    <property type="entry name" value="Ribosyl_crysJ1_sf"/>
</dbReference>
<keyword evidence="3" id="KW-0378">Hydrolase</keyword>
<evidence type="ECO:0000256" key="11">
    <source>
        <dbReference type="ARBA" id="ARBA00049015"/>
    </source>
</evidence>
<evidence type="ECO:0000256" key="5">
    <source>
        <dbReference type="ARBA" id="ARBA00042398"/>
    </source>
</evidence>
<evidence type="ECO:0000256" key="2">
    <source>
        <dbReference type="ARBA" id="ARBA00012255"/>
    </source>
</evidence>
<dbReference type="PANTHER" id="PTHR16222:SF24">
    <property type="entry name" value="ADP-RIBOSYLHYDROLASE ARH3"/>
    <property type="match status" value="1"/>
</dbReference>
<dbReference type="EC" id="3.2.1.143" evidence="2"/>
<comment type="catalytic activity">
    <reaction evidence="11">
        <text>alpha-NAD(+) + H2O = ADP-D-ribose + nicotinamide + H(+)</text>
        <dbReference type="Rhea" id="RHEA:68792"/>
        <dbReference type="ChEBI" id="CHEBI:15377"/>
        <dbReference type="ChEBI" id="CHEBI:15378"/>
        <dbReference type="ChEBI" id="CHEBI:17154"/>
        <dbReference type="ChEBI" id="CHEBI:57967"/>
        <dbReference type="ChEBI" id="CHEBI:77017"/>
    </reaction>
</comment>
<evidence type="ECO:0000256" key="4">
    <source>
        <dbReference type="ARBA" id="ARBA00041057"/>
    </source>
</evidence>
<dbReference type="Proteomes" id="UP000663848">
    <property type="component" value="Unassembled WGS sequence"/>
</dbReference>